<dbReference type="PANTHER" id="PTHR45527:SF10">
    <property type="entry name" value="PYOCHELIN SYNTHASE PCHF"/>
    <property type="match status" value="1"/>
</dbReference>
<name>A0ABW1H8A6_9ACTN</name>
<dbReference type="EMBL" id="JBHSQS010000007">
    <property type="protein sequence ID" value="MFC5924632.1"/>
    <property type="molecule type" value="Genomic_DNA"/>
</dbReference>
<dbReference type="PANTHER" id="PTHR45527">
    <property type="entry name" value="NONRIBOSOMAL PEPTIDE SYNTHETASE"/>
    <property type="match status" value="1"/>
</dbReference>
<dbReference type="SUPFAM" id="SSF52777">
    <property type="entry name" value="CoA-dependent acyltransferases"/>
    <property type="match status" value="2"/>
</dbReference>
<dbReference type="SUPFAM" id="SSF56801">
    <property type="entry name" value="Acetyl-CoA synthetase-like"/>
    <property type="match status" value="1"/>
</dbReference>
<dbReference type="InterPro" id="IPR001242">
    <property type="entry name" value="Condensation_dom"/>
</dbReference>
<dbReference type="Gene3D" id="3.30.559.10">
    <property type="entry name" value="Chloramphenicol acetyltransferase-like domain"/>
    <property type="match status" value="1"/>
</dbReference>
<dbReference type="Pfam" id="PF00501">
    <property type="entry name" value="AMP-binding"/>
    <property type="match status" value="1"/>
</dbReference>
<dbReference type="Proteomes" id="UP001596226">
    <property type="component" value="Unassembled WGS sequence"/>
</dbReference>
<dbReference type="InterPro" id="IPR000873">
    <property type="entry name" value="AMP-dep_synth/lig_dom"/>
</dbReference>
<evidence type="ECO:0000256" key="5">
    <source>
        <dbReference type="ARBA" id="ARBA00022598"/>
    </source>
</evidence>
<protein>
    <recommendedName>
        <fullName evidence="4">Phenyloxazoline synthase MbtB</fullName>
    </recommendedName>
    <alternativeName>
        <fullName evidence="6">Mycobactin synthetase protein B</fullName>
    </alternativeName>
</protein>
<keyword evidence="9" id="KW-1185">Reference proteome</keyword>
<evidence type="ECO:0000313" key="8">
    <source>
        <dbReference type="EMBL" id="MFC5924632.1"/>
    </source>
</evidence>
<dbReference type="InterPro" id="IPR036736">
    <property type="entry name" value="ACP-like_sf"/>
</dbReference>
<evidence type="ECO:0000256" key="2">
    <source>
        <dbReference type="ARBA" id="ARBA00005102"/>
    </source>
</evidence>
<dbReference type="Gene3D" id="3.40.50.12780">
    <property type="entry name" value="N-terminal domain of ligase-like"/>
    <property type="match status" value="1"/>
</dbReference>
<evidence type="ECO:0000256" key="3">
    <source>
        <dbReference type="ARBA" id="ARBA00007380"/>
    </source>
</evidence>
<keyword evidence="5" id="KW-0436">Ligase</keyword>
<organism evidence="8 9">
    <name type="scientific">Micromonospora vulcania</name>
    <dbReference type="NCBI Taxonomy" id="1441873"/>
    <lineage>
        <taxon>Bacteria</taxon>
        <taxon>Bacillati</taxon>
        <taxon>Actinomycetota</taxon>
        <taxon>Actinomycetes</taxon>
        <taxon>Micromonosporales</taxon>
        <taxon>Micromonosporaceae</taxon>
        <taxon>Micromonospora</taxon>
    </lineage>
</organism>
<sequence length="604" mass="66986">MPVLTTLTLDGMCADVAALLEEPVSPDDDLLERGLDSIGLMRLAAHWAAAGAELSFAQLIEHRTVRQWHALAQPAAPEPIEDEVTVDPDEPFALATMQHAYWVGRAGDQALGGVGAHFYNEFDGRQVDPARLRRAIRALVRRHDMLRARFLDDGRQQITPDGAWPGLSVHDLRDLPAADRDRRLADLRATLSHRSLRVDRGEVFDIQLSLLPDGATRMHVEIEMLVADAHSFRVLLADLARLYARPDEPLPAIDYSYPRYLATHERRRADAREAAAHYWRDRVSELPGGPDLPVAVAPERISGQRVVRHHHWLAGTDRDRLAARAREHGVTLSMVFLTAFAEVLAAWSSRQRFLLNLPLYDRTPYHPDVPLLSGDFTNLLLLEVDATDEVSFVERARRLSEQFARDVAHTAYSGVDVLRDLARTRSDRGVLAPVVFTSALSLGDLFGADVRECFGDPVWTSSQTPQVWLDNQVTEREGGLYLNWDVVAELFPPGVSEAMFAAYVGLLTRLTHDDWDGVAVDLLPERQRAVRQRADDTTATLPVRRLHDGFFAWAAREPRRPALLGDQVAVSYGELAGRALTLAGALTRAGVAPGDAVGVCLPKG</sequence>
<evidence type="ECO:0000256" key="6">
    <source>
        <dbReference type="ARBA" id="ARBA00033440"/>
    </source>
</evidence>
<evidence type="ECO:0000256" key="4">
    <source>
        <dbReference type="ARBA" id="ARBA00016743"/>
    </source>
</evidence>
<accession>A0ABW1H8A6</accession>
<gene>
    <name evidence="8" type="ORF">ACFQGL_14895</name>
</gene>
<dbReference type="InterPro" id="IPR009081">
    <property type="entry name" value="PP-bd_ACP"/>
</dbReference>
<comment type="cofactor">
    <cofactor evidence="1">
        <name>pantetheine 4'-phosphate</name>
        <dbReference type="ChEBI" id="CHEBI:47942"/>
    </cofactor>
</comment>
<feature type="domain" description="Carrier" evidence="7">
    <location>
        <begin position="3"/>
        <end position="76"/>
    </location>
</feature>
<comment type="similarity">
    <text evidence="3">Belongs to the ATP-dependent AMP-binding enzyme family. MbtB subfamily.</text>
</comment>
<dbReference type="Pfam" id="PF00550">
    <property type="entry name" value="PP-binding"/>
    <property type="match status" value="1"/>
</dbReference>
<evidence type="ECO:0000256" key="1">
    <source>
        <dbReference type="ARBA" id="ARBA00001957"/>
    </source>
</evidence>
<dbReference type="PROSITE" id="PS50075">
    <property type="entry name" value="CARRIER"/>
    <property type="match status" value="1"/>
</dbReference>
<comment type="caution">
    <text evidence="8">The sequence shown here is derived from an EMBL/GenBank/DDBJ whole genome shotgun (WGS) entry which is preliminary data.</text>
</comment>
<dbReference type="Gene3D" id="3.30.559.30">
    <property type="entry name" value="Nonribosomal peptide synthetase, condensation domain"/>
    <property type="match status" value="1"/>
</dbReference>
<dbReference type="CDD" id="cd19535">
    <property type="entry name" value="Cyc_NRPS"/>
    <property type="match status" value="1"/>
</dbReference>
<reference evidence="9" key="1">
    <citation type="journal article" date="2019" name="Int. J. Syst. Evol. Microbiol.">
        <title>The Global Catalogue of Microorganisms (GCM) 10K type strain sequencing project: providing services to taxonomists for standard genome sequencing and annotation.</title>
        <authorList>
            <consortium name="The Broad Institute Genomics Platform"/>
            <consortium name="The Broad Institute Genome Sequencing Center for Infectious Disease"/>
            <person name="Wu L."/>
            <person name="Ma J."/>
        </authorList>
    </citation>
    <scope>NUCLEOTIDE SEQUENCE [LARGE SCALE GENOMIC DNA]</scope>
    <source>
        <strain evidence="9">CGMCC 4.7144</strain>
    </source>
</reference>
<proteinExistence type="inferred from homology"/>
<dbReference type="SUPFAM" id="SSF47336">
    <property type="entry name" value="ACP-like"/>
    <property type="match status" value="1"/>
</dbReference>
<dbReference type="RefSeq" id="WP_377511628.1">
    <property type="nucleotide sequence ID" value="NZ_JBHSQS010000007.1"/>
</dbReference>
<feature type="non-terminal residue" evidence="8">
    <location>
        <position position="604"/>
    </location>
</feature>
<dbReference type="InterPro" id="IPR023213">
    <property type="entry name" value="CAT-like_dom_sf"/>
</dbReference>
<evidence type="ECO:0000259" key="7">
    <source>
        <dbReference type="PROSITE" id="PS50075"/>
    </source>
</evidence>
<comment type="pathway">
    <text evidence="2">Siderophore biosynthesis; mycobactin biosynthesis.</text>
</comment>
<dbReference type="Pfam" id="PF00668">
    <property type="entry name" value="Condensation"/>
    <property type="match status" value="1"/>
</dbReference>
<dbReference type="InterPro" id="IPR042099">
    <property type="entry name" value="ANL_N_sf"/>
</dbReference>
<dbReference type="InterPro" id="IPR057737">
    <property type="entry name" value="Condensation_MtbB-like"/>
</dbReference>
<evidence type="ECO:0000313" key="9">
    <source>
        <dbReference type="Proteomes" id="UP001596226"/>
    </source>
</evidence>
<dbReference type="Gene3D" id="1.10.1200.10">
    <property type="entry name" value="ACP-like"/>
    <property type="match status" value="1"/>
</dbReference>